<protein>
    <submittedName>
        <fullName evidence="2">RNA directed DNA polymerase reverse transcriptase</fullName>
    </submittedName>
</protein>
<feature type="non-terminal residue" evidence="2">
    <location>
        <position position="186"/>
    </location>
</feature>
<organism evidence="2 3">
    <name type="scientific">Brachionus plicatilis</name>
    <name type="common">Marine rotifer</name>
    <name type="synonym">Brachionus muelleri</name>
    <dbReference type="NCBI Taxonomy" id="10195"/>
    <lineage>
        <taxon>Eukaryota</taxon>
        <taxon>Metazoa</taxon>
        <taxon>Spiralia</taxon>
        <taxon>Gnathifera</taxon>
        <taxon>Rotifera</taxon>
        <taxon>Eurotatoria</taxon>
        <taxon>Monogononta</taxon>
        <taxon>Pseudotrocha</taxon>
        <taxon>Ploima</taxon>
        <taxon>Brachionidae</taxon>
        <taxon>Brachionus</taxon>
    </lineage>
</organism>
<proteinExistence type="predicted"/>
<reference evidence="2 3" key="1">
    <citation type="journal article" date="2018" name="Sci. Rep.">
        <title>Genomic signatures of local adaptation to the degree of environmental predictability in rotifers.</title>
        <authorList>
            <person name="Franch-Gras L."/>
            <person name="Hahn C."/>
            <person name="Garcia-Roger E.M."/>
            <person name="Carmona M.J."/>
            <person name="Serra M."/>
            <person name="Gomez A."/>
        </authorList>
    </citation>
    <scope>NUCLEOTIDE SEQUENCE [LARGE SCALE GENOMIC DNA]</scope>
    <source>
        <strain evidence="2">HYR1</strain>
    </source>
</reference>
<dbReference type="InterPro" id="IPR043128">
    <property type="entry name" value="Rev_trsase/Diguanyl_cyclase"/>
</dbReference>
<comment type="caution">
    <text evidence="2">The sequence shown here is derived from an EMBL/GenBank/DDBJ whole genome shotgun (WGS) entry which is preliminary data.</text>
</comment>
<feature type="region of interest" description="Disordered" evidence="1">
    <location>
        <begin position="165"/>
        <end position="186"/>
    </location>
</feature>
<keyword evidence="2" id="KW-0548">Nucleotidyltransferase</keyword>
<dbReference type="Proteomes" id="UP000276133">
    <property type="component" value="Unassembled WGS sequence"/>
</dbReference>
<accession>A0A3M7QBE7</accession>
<keyword evidence="2" id="KW-0695">RNA-directed DNA polymerase</keyword>
<dbReference type="GO" id="GO:0003964">
    <property type="term" value="F:RNA-directed DNA polymerase activity"/>
    <property type="evidence" value="ECO:0007669"/>
    <property type="project" value="UniProtKB-KW"/>
</dbReference>
<dbReference type="AlphaFoldDB" id="A0A3M7QBE7"/>
<dbReference type="EMBL" id="REGN01006790">
    <property type="protein sequence ID" value="RNA08275.1"/>
    <property type="molecule type" value="Genomic_DNA"/>
</dbReference>
<name>A0A3M7QBE7_BRAPC</name>
<gene>
    <name evidence="2" type="ORF">BpHYR1_048738</name>
</gene>
<keyword evidence="2" id="KW-0808">Transferase</keyword>
<dbReference type="SUPFAM" id="SSF56672">
    <property type="entry name" value="DNA/RNA polymerases"/>
    <property type="match status" value="1"/>
</dbReference>
<dbReference type="OrthoDB" id="425619at2759"/>
<evidence type="ECO:0000256" key="1">
    <source>
        <dbReference type="SAM" id="MobiDB-lite"/>
    </source>
</evidence>
<evidence type="ECO:0000313" key="2">
    <source>
        <dbReference type="EMBL" id="RNA08275.1"/>
    </source>
</evidence>
<keyword evidence="3" id="KW-1185">Reference proteome</keyword>
<evidence type="ECO:0000313" key="3">
    <source>
        <dbReference type="Proteomes" id="UP000276133"/>
    </source>
</evidence>
<dbReference type="Gene3D" id="3.30.70.270">
    <property type="match status" value="1"/>
</dbReference>
<dbReference type="InterPro" id="IPR043502">
    <property type="entry name" value="DNA/RNA_pol_sf"/>
</dbReference>
<sequence length="186" mass="20958">MKLLMLGNRNRAEQSLSNQVINQIIYDKSIVGTLEMNSKLVSFVLDTGTVSTIVAKRIWDHCKTPDAALEPLDEFLETCVSGPVKVIGKGKCSVKLISFESEVEIIIVDELVSDFEGDNSGTVEKPRVRSFLGLANHYRRFFKGFAEKAGPLHEATEKSKNFDLNEKRQASFDRNERPFGYALRDR</sequence>